<proteinExistence type="predicted"/>
<dbReference type="InterPro" id="IPR013783">
    <property type="entry name" value="Ig-like_fold"/>
</dbReference>
<keyword evidence="2" id="KW-0732">Signal</keyword>
<gene>
    <name evidence="5" type="ORF">K7J14_06345</name>
</gene>
<keyword evidence="6" id="KW-1185">Reference proteome</keyword>
<organism evidence="5 6">
    <name type="scientific">Teretinema zuelzerae</name>
    <dbReference type="NCBI Taxonomy" id="156"/>
    <lineage>
        <taxon>Bacteria</taxon>
        <taxon>Pseudomonadati</taxon>
        <taxon>Spirochaetota</taxon>
        <taxon>Spirochaetia</taxon>
        <taxon>Spirochaetales</taxon>
        <taxon>Treponemataceae</taxon>
        <taxon>Teretinema</taxon>
    </lineage>
</organism>
<dbReference type="Pfam" id="PF19077">
    <property type="entry name" value="Big_13"/>
    <property type="match status" value="1"/>
</dbReference>
<dbReference type="Proteomes" id="UP001198163">
    <property type="component" value="Unassembled WGS sequence"/>
</dbReference>
<evidence type="ECO:0000256" key="2">
    <source>
        <dbReference type="SAM" id="SignalP"/>
    </source>
</evidence>
<dbReference type="EMBL" id="JAINWA010000001">
    <property type="protein sequence ID" value="MCD1654323.1"/>
    <property type="molecule type" value="Genomic_DNA"/>
</dbReference>
<dbReference type="RefSeq" id="WP_230754462.1">
    <property type="nucleotide sequence ID" value="NZ_JAINWA010000001.1"/>
</dbReference>
<evidence type="ECO:0000256" key="1">
    <source>
        <dbReference type="SAM" id="MobiDB-lite"/>
    </source>
</evidence>
<reference evidence="5" key="1">
    <citation type="submission" date="2021-08" db="EMBL/GenBank/DDBJ databases">
        <title>Comparative analyses of Brucepasteria parasyntrophica and Teretinema zuelzerae.</title>
        <authorList>
            <person name="Song Y."/>
            <person name="Brune A."/>
        </authorList>
    </citation>
    <scope>NUCLEOTIDE SEQUENCE</scope>
    <source>
        <strain evidence="5">DSM 1903</strain>
    </source>
</reference>
<dbReference type="Pfam" id="PF12245">
    <property type="entry name" value="Big_3_2"/>
    <property type="match status" value="4"/>
</dbReference>
<accession>A0AAE3EIX3</accession>
<dbReference type="InterPro" id="IPR044016">
    <property type="entry name" value="Big_13"/>
</dbReference>
<feature type="domain" description="Ig-like" evidence="3">
    <location>
        <begin position="53"/>
        <end position="143"/>
    </location>
</feature>
<comment type="caution">
    <text evidence="5">The sequence shown here is derived from an EMBL/GenBank/DDBJ whole genome shotgun (WGS) entry which is preliminary data.</text>
</comment>
<evidence type="ECO:0000313" key="5">
    <source>
        <dbReference type="EMBL" id="MCD1654323.1"/>
    </source>
</evidence>
<feature type="domain" description="Ig-like" evidence="3">
    <location>
        <begin position="2101"/>
        <end position="2168"/>
    </location>
</feature>
<protein>
    <submittedName>
        <fullName evidence="5">Ig-like domain repeat protein</fullName>
    </submittedName>
</protein>
<evidence type="ECO:0000313" key="6">
    <source>
        <dbReference type="Proteomes" id="UP001198163"/>
    </source>
</evidence>
<feature type="domain" description="Ig-like" evidence="3">
    <location>
        <begin position="937"/>
        <end position="999"/>
    </location>
</feature>
<evidence type="ECO:0000259" key="4">
    <source>
        <dbReference type="Pfam" id="PF19077"/>
    </source>
</evidence>
<feature type="domain" description="Bacterial Ig-like" evidence="4">
    <location>
        <begin position="2286"/>
        <end position="2355"/>
    </location>
</feature>
<dbReference type="Gene3D" id="2.60.40.10">
    <property type="entry name" value="Immunoglobulins"/>
    <property type="match status" value="9"/>
</dbReference>
<sequence>MKAVKASVISFLLLTLAFSSSFMTCKVGLGDSVDTKPPTVSIEYPAANSVMRDDFIFAGMVKDETSIKSVTLTLTNVDTNAVVGTWTADIDPEDNSWSYRVENSPLSETGFPLIPDGSYQLVAVATDSANRTADKSQRYFIDNTAPLVVMTRPSTNGDESADPFGDSAIFSGSLWDYKNCSAITVNFYEADEAGGVELVASHTQQNVLANWEFTLPSTVFELLSAGMNETSKPREFYYTLTAYDDSYVYQSPATGNPTATTGNGTARIYESSDLSAALSVDDTFTLKQLSELDSGKVSSVAGLSLTRSALQELAMSSSECTTDGSGNFSIDPYNKNPTVEISGLTWFPLSTFAEGFFTNQIAGKSIVNVTVKMGKSNAALRVSDPPIYAYVRAVNDDTRVPLESEAISVSDITSSGSNKSFNYEIPKTSGSWVLIVQATDAAEYTTTRSDAKSTLYAGQKYGEYAFKINGSAPYIDTFSPDAKKVRPASDGNFILEIDAFDSDSSEVILSVNRIEPDGSSVSVVSESKTGTASTASSTGYTFDWSVSLPAAAEGETITYQYLLYDGKYYSTSITKTYETDTTVPVLRNLASPSLGGSTSVVVDGSGLMVKGYSDDDLASALIAYTRASETGAPSTSDDRWTTAQVSTDTGAGYTDGTGTYKKLFSGSLVLKDALGNDSEGDYRLWLRLADDTNVYGDIISLCNVTVDKNPPVFTETVSGIGGSAIVYRNASVSFGGLSTDSNGIKSVTVTYSKNGGSPVSLLNQTTGASSWATNLGAALGDGTYEIIFTATDKADKTTSFTRNVMIDTASPILSISSPSNDEGVSTTSYTIRGSVDDGSGKGVSALEYSQDSTDGVNGSWTSITRAASWSATGLDFSPGGEGAKTLWVRVSDGLNAIVAESVGFQFDLNPPVLTETTSGLTSSLVNRKTAVSFGGTASDTNALSSVTVSINGGAPAAVTGSSSWNWTLPNTTDGTYALSFVATDAAQKTTTVSRNVLIDTTAPNLPVFSTTPGSYVTSSLAIAGTASDTGSGVQTAYYRVNGTAGDAAIGTLTGTDNWFATLDVGSLDEGVHAVYVWTVDRAGNISAEAVQNFTIDEADPVFATASPVSQSIRVDGSLSGTATDTRAMGTVTATVAKDGGAASSATVVTTSPDGKTRTWSISVPVSNGLGTYVYRITAVDAVGRSAEITRTVIIDNMPPTINISTINSDGSTLVQADTYNVTGESADVGLSGLNKVEYNLNGAGWVTATGTSNWLVPLTGLTDGLNQTFAVRATDNAGNVSPVTSYEFDVDLANPTFTETTSGIGGTTPVYRNADVVFSGASTDANGIKSVVVTYSKNSGAAVTLLNQTSGAATWTATLGTALGDGTYELYFVATDNANKIAEFSRAVVIDTVSPILSISSPSTGEGVSTTSYTIRGSVDDGSGKGVETIQYSANSTDGTDGDWTSITKAASWVATGVDFSSGGEGSKTLWVRASDGLNPATAESVAFQYDVNPPVLEETTSGLTSSLVNRKTAVSFGGTASDTNLLSSVTVSINGGAPAAVTGLGAWSWTLPNTTDGTYALSFVATDAAQKTKTVSRNVLIDTTAPNLPVFSTTPGSYVTSSLAIAGTASDTGSGVETAYYRVNGTAGDAATGTLTGTDNWFATLNIEALGEGSHTVYVWTVDRAGNISSEAAQVFAVDRANPVFATASPVSQSIRVDGSLSGTATDTRAMGTVTATVAKDGGTASSATVVTTSPDGFTRTWSISVPVSNGLGTYVYRITAVDAVGRSAEITRTVIIDNMPPTISIANIASDGSTLVQTDTFNVTGESADVGLSGLNKVEYNLNGAGWITATGTSNWLVPLTGLTDGLNQTFAVRATDNAGNVSPVTSYEFDVDLANPTFTETTSGIGGTTLVYRNADVVFSGASTDGNGIKSVVVTYSKNSGAAVTLLNQTSGAATWAATLGIALGDGAYELSFVATDNANKKTEFTRTVVIDTTSPVLAITAPAVGEGVSTSSYTIRGTVDDGSGKGISAIEYSLDSTDGADGVWTAITKAASWSAAGVNFSSGGQGSKSFWVRASDGLNPATAETVSFQYDTEDPSIFETASGLGSTTFNTNSSVYFAGTASDSNALSNVTVSVNGAAPVATSGTAASWNWTSPSAAGEYTLQFIATDVAGRTKIVTRSILVDKTNPTVSVTTDLTGWKSGTIPIGGAASDLGGSNLSIVEYQLGSTAGTWMPASIGSGTWSGSLSLADSAEGNITLYVRASDRAGNVENTTATVKVDLANPVLSETAVGTTSAQYATSDVAFSGNASDSNSLTSLTVSGGASATIPVAGDGSWSYSFDVDAPADGTYNLVFTATDAAGKTSTQNRSVIVDNTSPVVSMAAITGWQSGTVSISGTITETNLERVEYQLDSTAGAWTLASVSGTSWSGSVDFSSASEGAHTVYYRAVDKAGNISNGGTAQTTSANVDRAMPTATMTVGATARGLSDAGLESRETDFTLSGDSDDDSITAGRRPSSVVLTATKDGASLGTLTLTSGGSSTGVWTYDQTVNEATHANDGLYVYTLTVTDLAGKVSTATQTVRIDTTGPAITINNPGDSAVITQNTVDIDGSSRDIGGVGFTYGTGTEYKDIEYSTTSTNGADGTWTELSELDSSSLWSASAVSLGSQGAKKLYFRSTDRIGNITTAFVDFYFDEAPPVLTESSDAPFGGVGSTDTQYTNATVTFAGSVSDTNALASFVARINGGEETIISIDADGPDNTSATADDNYWTYTFDSAARANNTYALSFIAKDAANQSTTVSRTVVVDKNVPTIDTFTGIVSSTWYTTASRAISGTASDTGNSGLQKIEYRISPDGTEGAFGDWVSLTGTSTFTGTISFSDGNANLLQVRAVDRAGNTSVLTERTVWIDTMDPSFDITDPVTTPVDNGNGTLDISIEATDDTSGPVTLFAKVGDYNWGTGTVYSAAVTDIDAGAGVTWGATVNIADLSSLAAGNRKIYLRVQDASGRYSIVMGQSIIIDKTPPTVTFASHSTGATINKLVTFSGTASDSNGIDSVAVEVYKNTGTVGVPAWAWIPAESGALIGTTSWELENFDTSVISASSALYDSDAGTTGLQLSVRARVLDAANNETLVERTFLVDQDADRPVVRLSNVKTDGTTTLINTTTVSGTLLDDDGTVALANFAVSEDGSTWVAATANAVLSNPGNPLFYDADTRSFQYSPSTGDGQKYLYFRVTDVAGNTFATPITYVAGDILTYPKLQFSTDSGSAVGSRVAYKIDTNPPDIQSDIYFDSTDPWSFDGATPLADEYRLLNNTIFGGTRAQFALRVAARDTVGIQSVALTIDGTSYTMSKVSGVAGDWEVFTSSATVPIDVSAWTSGAKTVSVLVTDNSGQTSSSTRQIVIDNTKPTVEVTSHSMNEQVTGDVTFRGTTNDGTGSGIATVQYRVGTDASWKSVTGTFSWSIAFTNAAANVITTTATYANDTHAVEQDADIWRLPITIRATDIIGNYIDYVHYLDLDPDGDKPTATILYPATGTTLGGTVRIFGSAQDNDSVSKVWMMIDVDNDGDFDVDDRDALVAYNALYTSARYVMSGTGTAEDPYQFPVTGSASWNISINEKGEFNPASGNPAKPIRYRVRAQDDKSTFGNWSETRTISIDNNVPRLGDPDYLRLVQFDLDGTTVIAERTYEADMYIRGQWYLVGSVADESGIANIRVTNLATSAELANRADNVNADWFTSASVPGGSTNITAPYYTLRIPLGFPTSSSVAGSHSYQIEVTDSSDPVGVTRQNIAVNYDNIAPTVGTITHRSIPVSMTNQIAQSNNTYTIGSTVTEENSGFERLAFFFVRRGNAGNGTVDRVYNPMLSSGARTNLSDLVFTAGDLPRITYAGATRTDENSLTHASIGANANIRVGGLVRIGGVDRRIASVSGNTITFSPAVSVSFTTAEFVYAQIVDNTTAETGDWSGGPDPVISKDDGDGMVEVVERNVSTYNWQASINSLNIPDGPIELHYVAYDKGGNATAGSIATYVSNKRPQIAKVRLGTDLSGDNAFSSTELITYYTAVSGEEKSLVNLASSAFKVKGRLAVIPEFVGGNGTIRYIWETNTPAGTAWDGTTLPITAITGTVNNFTSITETDTSVVHSQAIEIAPATLETMDDLLKLFSFAFWDETEETEQGTDSQWARVNAPMTVDVVDNIGPKAVISPFFWNGTGNGNNSLYNGSKDNGHIELEADLPGPTFTSGGATVYDLDPKVSGKITIRGTAYDDQRLNEIWMFIGSGNTGEFSFPNTVTSSNLFDINADGTKESLDRSYYLLATFNAATGQWVPVAADVNTPAQGWTFSVVQDYLDQTGHKSSWTLHWDSSKITGVAATNRQIRVIATDRRPNASPEAANETADIKTNNRPSYQVDIVPYIREIKRSTDYNTIRSRQGRTSVRQEESLTFAGFNMFYTTADTIVLGGASQTLPGAATNTGFAVTAPTTTRSGAVTLTVNAVPSLNNVNSNTVEYNKEVDITNSDSALWNDDRNLHVWRSNDNQTGANRGYFAGSSDPEYPAMAQNAGVLYASWSNYATSSVFRIANNEDYVFATHRIASSYDPLEQTDIAYGNRPGVIYNANTYGNGLWNYAGAGGIVVWDANANGADNVSTGNGYEVEYLYHDRRLMQFTGQRIAYQGNNIHAAYFDTETKALKYWYNANNNNVAYSARWINVDGGYDAHDGAYTEQYGTNTNTGASITNIYVTNGATVIAGQNIMRDSSNTTYTAPVAGVVDIAIALGARISGTNTTNNQSILFSVRTSTNRVVDVAGTSRSLAAGEFCSIDTTPTNNFPVIAYYDITNRTVKIARATAINPTADQWNLQTVMSAGDLNYNFSGKYISMKVDTLGYVHLAFYRNSTGDLIYMKSTNNPTNGATPYTFGSSVIVDATGSVGIWADITLVNNRPWISYLDSSYTYSFDGLKLAYYDPAFEAETGDTAGEPDTRDGWEYMNAALVYEVENVRTSIEPDGGANFWGVALGYSSNDFYRIAYYVD</sequence>
<evidence type="ECO:0000259" key="3">
    <source>
        <dbReference type="Pfam" id="PF12245"/>
    </source>
</evidence>
<name>A0AAE3EIX3_9SPIR</name>
<feature type="signal peptide" evidence="2">
    <location>
        <begin position="1"/>
        <end position="23"/>
    </location>
</feature>
<dbReference type="InterPro" id="IPR022038">
    <property type="entry name" value="Ig-like_bact"/>
</dbReference>
<feature type="chain" id="PRO_5041971025" evidence="2">
    <location>
        <begin position="24"/>
        <end position="4994"/>
    </location>
</feature>
<feature type="region of interest" description="Disordered" evidence="1">
    <location>
        <begin position="2473"/>
        <end position="2494"/>
    </location>
</feature>
<feature type="domain" description="Ig-like" evidence="3">
    <location>
        <begin position="1520"/>
        <end position="1583"/>
    </location>
</feature>